<feature type="transmembrane region" description="Helical" evidence="9">
    <location>
        <begin position="325"/>
        <end position="343"/>
    </location>
</feature>
<dbReference type="SUPFAM" id="SSF47384">
    <property type="entry name" value="Homodimeric domain of signal transducing histidine kinase"/>
    <property type="match status" value="1"/>
</dbReference>
<dbReference type="EC" id="2.7.13.3" evidence="2"/>
<evidence type="ECO:0000256" key="4">
    <source>
        <dbReference type="ARBA" id="ARBA00022679"/>
    </source>
</evidence>
<dbReference type="CDD" id="cd00075">
    <property type="entry name" value="HATPase"/>
    <property type="match status" value="1"/>
</dbReference>
<name>A0AA37QH28_9BACT</name>
<keyword evidence="9" id="KW-1133">Transmembrane helix</keyword>
<feature type="transmembrane region" description="Helical" evidence="9">
    <location>
        <begin position="513"/>
        <end position="533"/>
    </location>
</feature>
<dbReference type="Gene3D" id="3.30.450.20">
    <property type="entry name" value="PAS domain"/>
    <property type="match status" value="1"/>
</dbReference>
<feature type="transmembrane region" description="Helical" evidence="9">
    <location>
        <begin position="769"/>
        <end position="790"/>
    </location>
</feature>
<comment type="caution">
    <text evidence="11">The sequence shown here is derived from an EMBL/GenBank/DDBJ whole genome shotgun (WGS) entry which is preliminary data.</text>
</comment>
<dbReference type="InterPro" id="IPR004358">
    <property type="entry name" value="Sig_transdc_His_kin-like_C"/>
</dbReference>
<evidence type="ECO:0000313" key="12">
    <source>
        <dbReference type="Proteomes" id="UP001161325"/>
    </source>
</evidence>
<evidence type="ECO:0000256" key="6">
    <source>
        <dbReference type="ARBA" id="ARBA00022777"/>
    </source>
</evidence>
<evidence type="ECO:0000256" key="5">
    <source>
        <dbReference type="ARBA" id="ARBA00022741"/>
    </source>
</evidence>
<dbReference type="SUPFAM" id="SSF55874">
    <property type="entry name" value="ATPase domain of HSP90 chaperone/DNA topoisomerase II/histidine kinase"/>
    <property type="match status" value="1"/>
</dbReference>
<evidence type="ECO:0000259" key="10">
    <source>
        <dbReference type="PROSITE" id="PS50109"/>
    </source>
</evidence>
<dbReference type="GO" id="GO:0005524">
    <property type="term" value="F:ATP binding"/>
    <property type="evidence" value="ECO:0007669"/>
    <property type="project" value="UniProtKB-KW"/>
</dbReference>
<keyword evidence="5" id="KW-0547">Nucleotide-binding</keyword>
<gene>
    <name evidence="11" type="ORF">rosag_28080</name>
</gene>
<dbReference type="GO" id="GO:0000155">
    <property type="term" value="F:phosphorelay sensor kinase activity"/>
    <property type="evidence" value="ECO:0007669"/>
    <property type="project" value="InterPro"/>
</dbReference>
<dbReference type="Gene3D" id="3.30.565.10">
    <property type="entry name" value="Histidine kinase-like ATPase, C-terminal domain"/>
    <property type="match status" value="1"/>
</dbReference>
<feature type="transmembrane region" description="Helical" evidence="9">
    <location>
        <begin position="811"/>
        <end position="833"/>
    </location>
</feature>
<feature type="transmembrane region" description="Helical" evidence="9">
    <location>
        <begin position="363"/>
        <end position="384"/>
    </location>
</feature>
<dbReference type="Gene3D" id="1.10.287.130">
    <property type="match status" value="1"/>
</dbReference>
<dbReference type="CDD" id="cd00082">
    <property type="entry name" value="HisKA"/>
    <property type="match status" value="1"/>
</dbReference>
<evidence type="ECO:0000256" key="8">
    <source>
        <dbReference type="ARBA" id="ARBA00023012"/>
    </source>
</evidence>
<dbReference type="PRINTS" id="PR00344">
    <property type="entry name" value="BCTRLSENSOR"/>
</dbReference>
<dbReference type="InterPro" id="IPR003661">
    <property type="entry name" value="HisK_dim/P_dom"/>
</dbReference>
<dbReference type="InterPro" id="IPR036097">
    <property type="entry name" value="HisK_dim/P_sf"/>
</dbReference>
<feature type="transmembrane region" description="Helical" evidence="9">
    <location>
        <begin position="966"/>
        <end position="984"/>
    </location>
</feature>
<keyword evidence="4" id="KW-0808">Transferase</keyword>
<keyword evidence="9" id="KW-0472">Membrane</keyword>
<feature type="transmembrane region" description="Helical" evidence="9">
    <location>
        <begin position="391"/>
        <end position="411"/>
    </location>
</feature>
<feature type="transmembrane region" description="Helical" evidence="9">
    <location>
        <begin position="52"/>
        <end position="70"/>
    </location>
</feature>
<dbReference type="InterPro" id="IPR003594">
    <property type="entry name" value="HATPase_dom"/>
</dbReference>
<dbReference type="EMBL" id="BRXS01000004">
    <property type="protein sequence ID" value="GLC26295.1"/>
    <property type="molecule type" value="Genomic_DNA"/>
</dbReference>
<protein>
    <recommendedName>
        <fullName evidence="2">histidine kinase</fullName>
        <ecNumber evidence="2">2.7.13.3</ecNumber>
    </recommendedName>
</protein>
<evidence type="ECO:0000256" key="9">
    <source>
        <dbReference type="SAM" id="Phobius"/>
    </source>
</evidence>
<dbReference type="PANTHER" id="PTHR43065">
    <property type="entry name" value="SENSOR HISTIDINE KINASE"/>
    <property type="match status" value="1"/>
</dbReference>
<dbReference type="PROSITE" id="PS50109">
    <property type="entry name" value="HIS_KIN"/>
    <property type="match status" value="1"/>
</dbReference>
<evidence type="ECO:0000256" key="1">
    <source>
        <dbReference type="ARBA" id="ARBA00000085"/>
    </source>
</evidence>
<reference evidence="11" key="1">
    <citation type="submission" date="2022-08" db="EMBL/GenBank/DDBJ databases">
        <title>Draft genome sequencing of Roseisolibacter agri AW1220.</title>
        <authorList>
            <person name="Tobiishi Y."/>
            <person name="Tonouchi A."/>
        </authorList>
    </citation>
    <scope>NUCLEOTIDE SEQUENCE</scope>
    <source>
        <strain evidence="11">AW1220</strain>
    </source>
</reference>
<dbReference type="SMART" id="SM00387">
    <property type="entry name" value="HATPase_c"/>
    <property type="match status" value="1"/>
</dbReference>
<organism evidence="11 12">
    <name type="scientific">Roseisolibacter agri</name>
    <dbReference type="NCBI Taxonomy" id="2014610"/>
    <lineage>
        <taxon>Bacteria</taxon>
        <taxon>Pseudomonadati</taxon>
        <taxon>Gemmatimonadota</taxon>
        <taxon>Gemmatimonadia</taxon>
        <taxon>Gemmatimonadales</taxon>
        <taxon>Gemmatimonadaceae</taxon>
        <taxon>Roseisolibacter</taxon>
    </lineage>
</organism>
<feature type="transmembrane region" description="Helical" evidence="9">
    <location>
        <begin position="24"/>
        <end position="45"/>
    </location>
</feature>
<feature type="domain" description="Histidine kinase" evidence="10">
    <location>
        <begin position="1190"/>
        <end position="1399"/>
    </location>
</feature>
<dbReference type="SUPFAM" id="SSF55785">
    <property type="entry name" value="PYP-like sensor domain (PAS domain)"/>
    <property type="match status" value="1"/>
</dbReference>
<comment type="catalytic activity">
    <reaction evidence="1">
        <text>ATP + protein L-histidine = ADP + protein N-phospho-L-histidine.</text>
        <dbReference type="EC" id="2.7.13.3"/>
    </reaction>
</comment>
<evidence type="ECO:0000256" key="2">
    <source>
        <dbReference type="ARBA" id="ARBA00012438"/>
    </source>
</evidence>
<sequence>MAALLPAAAAVLGAAWWLRDPRELYLALVAAATVLGLAVALWPAAGRGVRPYLRATIFALAVLAFLVPAWTAQRGIDALDADGDAVLRQARAQAVARLDTRVAELTGEAETLARAALDAVGPPSEEPLSGEGAAAARAAAFARLAPLVEGTPERAVAVLRRGVPVAWAGAMRLRPDSLPIEHGVASSPLWTVLHADVADGRDRAVATVLLHAAQPADTLSAPLDREIAHEAGVRAFEFTTRADAAADSAARVEAGLPPLPADSAWSVVDGAASGVLARPLVPSLGEARQRAVDEGRRRGTPALLLTAFVLVVLAWQGPAALGRRLAVLLVPLAAIAIAPLNALSNATLLFDPALYFAAVGGPFTASMGALALTSAVLLVGLFAILRTGRAIASRAIAAVAVLAIAGVAPFLLRAVSRGITPPALGAPVGLWVAWEVSLFLAAAVILVAGAAAGRAAVRAGRGLHPLTAPVLAGISALLGPVLWAAPVGWPRWYPALWIVAVVALTLTRRTNAVLVAAAAVAGLGASTLVWSATARKRVDLALRDVQGLATPDPDALLLLERLGRTLAPDAALRARPYAPGDLLRKFAESPLAAAGFPVALASWTPVDSLAEDSVVTRVATAVWPVDTMLLRAAVRAARDERAPVLRVVAADQGVAPVLAVPHPGGVVTTVLLYPRTRLQPESPVATLLGLPRPPAGDPPYALSLLGRVARPDASPRRAAEAAGVESVRPRWQREGTEVHGDWLVPLPNGWTRAHAEIELRPFSVLVQRGALLVLFDLLLIGALWALPALADGAAPRWWRWWRGAWRRSYRARLTLALFGFFAVPTSAFAVWSYRQLQAGDRQSRELLVRETLRATATADVSSDATPLRTLSERLGTPLLVYERGVLARASDPAIVELAPFGRLLPPAQMLSVGVGEEVTASDELDIGDAQTLVGFRAALTSPEERVVFAAPARDDDPALAQRRRDLGFLVALAVMGGALAALWLSGLAARELERPVGALRVAALAIAGEERRRPPGGAIEASATSAADVLQAALAARPPAEFRPVFGAFRRMAADLAASRAALESARRRTATVLRDVASGVVAVDADGCVTLANPSAEALLERALPPGATLEETAPAALAARVRAFLAGGGAGDEEAFDLELHGRQLRARLTQLGGAERREPVGAVLTLDDLTELTRAQRVLAWGEMARQVAHEIKNPLTPIRLGVQHLRRAFRDGRADFDVILERNVDRVLDEIDRLDEIARTFSRYGMAPEHRAPAEPVDVAAVARDVVALERMGQGAVAWELSGADHATLALARDAELREVLLNLLENARLAHARHVRVALACSDGEVALRVEDDGHGIPEDVLPRIFEPHFSTRTSGSGLGLAISRRMVEAWGGTIAVRSAPGAGTTLTVTLRAG</sequence>
<feature type="transmembrane region" description="Helical" evidence="9">
    <location>
        <begin position="463"/>
        <end position="483"/>
    </location>
</feature>
<proteinExistence type="predicted"/>
<dbReference type="SMART" id="SM00388">
    <property type="entry name" value="HisKA"/>
    <property type="match status" value="1"/>
</dbReference>
<keyword evidence="9" id="KW-0812">Transmembrane</keyword>
<evidence type="ECO:0000313" key="11">
    <source>
        <dbReference type="EMBL" id="GLC26295.1"/>
    </source>
</evidence>
<evidence type="ECO:0000256" key="7">
    <source>
        <dbReference type="ARBA" id="ARBA00022840"/>
    </source>
</evidence>
<dbReference type="InterPro" id="IPR036890">
    <property type="entry name" value="HATPase_C_sf"/>
</dbReference>
<dbReference type="Pfam" id="PF00512">
    <property type="entry name" value="HisKA"/>
    <property type="match status" value="1"/>
</dbReference>
<dbReference type="InterPro" id="IPR035965">
    <property type="entry name" value="PAS-like_dom_sf"/>
</dbReference>
<feature type="transmembrane region" description="Helical" evidence="9">
    <location>
        <begin position="431"/>
        <end position="451"/>
    </location>
</feature>
<keyword evidence="12" id="KW-1185">Reference proteome</keyword>
<evidence type="ECO:0000256" key="3">
    <source>
        <dbReference type="ARBA" id="ARBA00022553"/>
    </source>
</evidence>
<accession>A0AA37QH28</accession>
<keyword evidence="8" id="KW-0902">Two-component regulatory system</keyword>
<keyword evidence="6" id="KW-0418">Kinase</keyword>
<keyword evidence="3" id="KW-0597">Phosphoprotein</keyword>
<dbReference type="InterPro" id="IPR005467">
    <property type="entry name" value="His_kinase_dom"/>
</dbReference>
<dbReference type="PANTHER" id="PTHR43065:SF10">
    <property type="entry name" value="PEROXIDE STRESS-ACTIVATED HISTIDINE KINASE MAK3"/>
    <property type="match status" value="1"/>
</dbReference>
<dbReference type="Proteomes" id="UP001161325">
    <property type="component" value="Unassembled WGS sequence"/>
</dbReference>
<dbReference type="Pfam" id="PF02518">
    <property type="entry name" value="HATPase_c"/>
    <property type="match status" value="1"/>
</dbReference>
<feature type="transmembrane region" description="Helical" evidence="9">
    <location>
        <begin position="299"/>
        <end position="318"/>
    </location>
</feature>
<keyword evidence="7" id="KW-0067">ATP-binding</keyword>